<feature type="transmembrane region" description="Helical" evidence="3">
    <location>
        <begin position="153"/>
        <end position="172"/>
    </location>
</feature>
<feature type="transmembrane region" description="Helical" evidence="3">
    <location>
        <begin position="184"/>
        <end position="204"/>
    </location>
</feature>
<organism evidence="5 6">
    <name type="scientific">Extremus antarcticus</name>
    <dbReference type="NCBI Taxonomy" id="702011"/>
    <lineage>
        <taxon>Eukaryota</taxon>
        <taxon>Fungi</taxon>
        <taxon>Dikarya</taxon>
        <taxon>Ascomycota</taxon>
        <taxon>Pezizomycotina</taxon>
        <taxon>Dothideomycetes</taxon>
        <taxon>Dothideomycetidae</taxon>
        <taxon>Mycosphaerellales</taxon>
        <taxon>Extremaceae</taxon>
        <taxon>Extremus</taxon>
    </lineage>
</organism>
<evidence type="ECO:0000313" key="6">
    <source>
        <dbReference type="Proteomes" id="UP001271007"/>
    </source>
</evidence>
<feature type="domain" description="Major facilitator superfamily (MFS) profile" evidence="4">
    <location>
        <begin position="260"/>
        <end position="471"/>
    </location>
</feature>
<dbReference type="InterPro" id="IPR036259">
    <property type="entry name" value="MFS_trans_sf"/>
</dbReference>
<feature type="transmembrane region" description="Helical" evidence="3">
    <location>
        <begin position="320"/>
        <end position="342"/>
    </location>
</feature>
<feature type="transmembrane region" description="Helical" evidence="3">
    <location>
        <begin position="98"/>
        <end position="117"/>
    </location>
</feature>
<dbReference type="InterPro" id="IPR050327">
    <property type="entry name" value="Proton-linked_MCT"/>
</dbReference>
<reference evidence="5" key="1">
    <citation type="submission" date="2023-04" db="EMBL/GenBank/DDBJ databases">
        <title>Black Yeasts Isolated from many extreme environments.</title>
        <authorList>
            <person name="Coleine C."/>
            <person name="Stajich J.E."/>
            <person name="Selbmann L."/>
        </authorList>
    </citation>
    <scope>NUCLEOTIDE SEQUENCE</scope>
    <source>
        <strain evidence="5">CCFEE 5312</strain>
    </source>
</reference>
<feature type="transmembrane region" description="Helical" evidence="3">
    <location>
        <begin position="348"/>
        <end position="370"/>
    </location>
</feature>
<feature type="transmembrane region" description="Helical" evidence="3">
    <location>
        <begin position="288"/>
        <end position="308"/>
    </location>
</feature>
<evidence type="ECO:0000313" key="5">
    <source>
        <dbReference type="EMBL" id="KAK3057492.1"/>
    </source>
</evidence>
<feature type="transmembrane region" description="Helical" evidence="3">
    <location>
        <begin position="382"/>
        <end position="400"/>
    </location>
</feature>
<dbReference type="AlphaFoldDB" id="A0AAJ0GH67"/>
<evidence type="ECO:0000259" key="4">
    <source>
        <dbReference type="PROSITE" id="PS50850"/>
    </source>
</evidence>
<dbReference type="GO" id="GO:0022857">
    <property type="term" value="F:transmembrane transporter activity"/>
    <property type="evidence" value="ECO:0007669"/>
    <property type="project" value="InterPro"/>
</dbReference>
<accession>A0AAJ0GH67</accession>
<sequence length="471" mass="50644">MITAEERRTMANDIELDQIERTVSRARSASKHDVDLVGIQTNVSTREDTVPDGGYGWICTACVFLINAHTLGVNSSWGVFLAHFLSNSTFPEATQLEYALIGGLSISTSLLISPAVGFCNEKLGTRPSLLIGTALVFLSLLTASFATQVWHLFLSQGVCFGFGLGFLYITAAPILGQWFLKKRSLAVGIAASGAGFGGLVYNLAAGAGVESLGVQWTYRLLAFCTLVVNLICSILLKDRNSAVKPQPRGFKNIREFSHISVVLVILWGTFTELGYIVLLYSLPNYAQSIGLTAQQGAVVGAVLNLGLAFGRPAVGFFSDIFGRIDVATAMTALCGIFCLTIWVPAQSYSVLLVFALLSGTVTGTFWGTVVPVTAEVVGLQRLPAAFGMICLPLVFPTVFAEPIALQLASTSGYLSAKIFVGCMFLLGAASTWALRSWKICDTEKNEMAGSEGQGRNLLWLTPRRLFMNKRV</sequence>
<comment type="caution">
    <text evidence="5">The sequence shown here is derived from an EMBL/GenBank/DDBJ whole genome shotgun (WGS) entry which is preliminary data.</text>
</comment>
<evidence type="ECO:0000256" key="1">
    <source>
        <dbReference type="ARBA" id="ARBA00004141"/>
    </source>
</evidence>
<dbReference type="EMBL" id="JAWDJX010000003">
    <property type="protein sequence ID" value="KAK3057492.1"/>
    <property type="molecule type" value="Genomic_DNA"/>
</dbReference>
<dbReference type="InterPro" id="IPR020846">
    <property type="entry name" value="MFS_dom"/>
</dbReference>
<protein>
    <recommendedName>
        <fullName evidence="4">Major facilitator superfamily (MFS) profile domain-containing protein</fullName>
    </recommendedName>
</protein>
<proteinExistence type="inferred from homology"/>
<dbReference type="PANTHER" id="PTHR11360:SF315">
    <property type="entry name" value="TRANSPORTER MCH2-RELATED"/>
    <property type="match status" value="1"/>
</dbReference>
<dbReference type="Proteomes" id="UP001271007">
    <property type="component" value="Unassembled WGS sequence"/>
</dbReference>
<dbReference type="CDD" id="cd17352">
    <property type="entry name" value="MFS_MCT_SLC16"/>
    <property type="match status" value="1"/>
</dbReference>
<evidence type="ECO:0000256" key="3">
    <source>
        <dbReference type="SAM" id="Phobius"/>
    </source>
</evidence>
<keyword evidence="3" id="KW-0812">Transmembrane</keyword>
<feature type="transmembrane region" description="Helical" evidence="3">
    <location>
        <begin position="412"/>
        <end position="434"/>
    </location>
</feature>
<evidence type="ECO:0000256" key="2">
    <source>
        <dbReference type="ARBA" id="ARBA00006727"/>
    </source>
</evidence>
<dbReference type="GO" id="GO:0016020">
    <property type="term" value="C:membrane"/>
    <property type="evidence" value="ECO:0007669"/>
    <property type="project" value="UniProtKB-SubCell"/>
</dbReference>
<keyword evidence="6" id="KW-1185">Reference proteome</keyword>
<keyword evidence="3" id="KW-0472">Membrane</keyword>
<dbReference type="PANTHER" id="PTHR11360">
    <property type="entry name" value="MONOCARBOXYLATE TRANSPORTER"/>
    <property type="match status" value="1"/>
</dbReference>
<dbReference type="SUPFAM" id="SSF103473">
    <property type="entry name" value="MFS general substrate transporter"/>
    <property type="match status" value="1"/>
</dbReference>
<dbReference type="Gene3D" id="1.20.1250.20">
    <property type="entry name" value="MFS general substrate transporter like domains"/>
    <property type="match status" value="2"/>
</dbReference>
<keyword evidence="3" id="KW-1133">Transmembrane helix</keyword>
<dbReference type="Pfam" id="PF07690">
    <property type="entry name" value="MFS_1"/>
    <property type="match status" value="1"/>
</dbReference>
<comment type="similarity">
    <text evidence="2">Belongs to the major facilitator superfamily. Monocarboxylate porter (TC 2.A.1.13) family.</text>
</comment>
<dbReference type="PROSITE" id="PS50850">
    <property type="entry name" value="MFS"/>
    <property type="match status" value="1"/>
</dbReference>
<feature type="transmembrane region" description="Helical" evidence="3">
    <location>
        <begin position="256"/>
        <end position="282"/>
    </location>
</feature>
<name>A0AAJ0GH67_9PEZI</name>
<gene>
    <name evidence="5" type="ORF">LTR09_001676</name>
</gene>
<comment type="subcellular location">
    <subcellularLocation>
        <location evidence="1">Membrane</location>
        <topology evidence="1">Multi-pass membrane protein</topology>
    </subcellularLocation>
</comment>
<feature type="transmembrane region" description="Helical" evidence="3">
    <location>
        <begin position="55"/>
        <end position="78"/>
    </location>
</feature>
<feature type="transmembrane region" description="Helical" evidence="3">
    <location>
        <begin position="216"/>
        <end position="236"/>
    </location>
</feature>
<feature type="transmembrane region" description="Helical" evidence="3">
    <location>
        <begin position="129"/>
        <end position="147"/>
    </location>
</feature>
<dbReference type="InterPro" id="IPR011701">
    <property type="entry name" value="MFS"/>
</dbReference>